<dbReference type="Pfam" id="PF04815">
    <property type="entry name" value="Sec23_helical"/>
    <property type="match status" value="1"/>
</dbReference>
<reference evidence="10 11" key="1">
    <citation type="submission" date="2016-07" db="EMBL/GenBank/DDBJ databases">
        <title>Pervasive Adenine N6-methylation of Active Genes in Fungi.</title>
        <authorList>
            <consortium name="DOE Joint Genome Institute"/>
            <person name="Mondo S.J."/>
            <person name="Dannebaum R.O."/>
            <person name="Kuo R.C."/>
            <person name="Labutti K."/>
            <person name="Haridas S."/>
            <person name="Kuo A."/>
            <person name="Salamov A."/>
            <person name="Ahrendt S.R."/>
            <person name="Lipzen A."/>
            <person name="Sullivan W."/>
            <person name="Andreopoulos W.B."/>
            <person name="Clum A."/>
            <person name="Lindquist E."/>
            <person name="Daum C."/>
            <person name="Ramamoorthy G.K."/>
            <person name="Gryganskyi A."/>
            <person name="Culley D."/>
            <person name="Magnuson J.K."/>
            <person name="James T.Y."/>
            <person name="O'Malley M.A."/>
            <person name="Stajich J.E."/>
            <person name="Spatafora J.W."/>
            <person name="Visel A."/>
            <person name="Grigoriev I.V."/>
        </authorList>
    </citation>
    <scope>NUCLEOTIDE SEQUENCE [LARGE SCALE GENOMIC DNA]</scope>
    <source>
        <strain evidence="10 11">NRRL 3301</strain>
    </source>
</reference>
<feature type="compositionally biased region" description="Low complexity" evidence="4">
    <location>
        <begin position="46"/>
        <end position="55"/>
    </location>
</feature>
<gene>
    <name evidence="10" type="ORF">DM01DRAFT_1332696</name>
</gene>
<dbReference type="Gene3D" id="1.20.120.730">
    <property type="entry name" value="Sec23/Sec24 helical domain"/>
    <property type="match status" value="1"/>
</dbReference>
<dbReference type="Gene3D" id="2.60.40.1670">
    <property type="entry name" value="beta-sandwich domain of Sec23/24"/>
    <property type="match status" value="1"/>
</dbReference>
<accession>A0A1X2GSV9</accession>
<dbReference type="GO" id="GO:0070971">
    <property type="term" value="C:endoplasmic reticulum exit site"/>
    <property type="evidence" value="ECO:0007669"/>
    <property type="project" value="TreeGrafter"/>
</dbReference>
<dbReference type="GO" id="GO:0006886">
    <property type="term" value="P:intracellular protein transport"/>
    <property type="evidence" value="ECO:0007669"/>
    <property type="project" value="InterPro"/>
</dbReference>
<dbReference type="STRING" id="101127.A0A1X2GSV9"/>
<dbReference type="GO" id="GO:0030127">
    <property type="term" value="C:COPII vesicle coat"/>
    <property type="evidence" value="ECO:0007669"/>
    <property type="project" value="InterPro"/>
</dbReference>
<comment type="caution">
    <text evidence="10">The sequence shown here is derived from an EMBL/GenBank/DDBJ whole genome shotgun (WGS) entry which is preliminary data.</text>
</comment>
<dbReference type="InterPro" id="IPR050550">
    <property type="entry name" value="SEC23_SEC24_subfamily"/>
</dbReference>
<evidence type="ECO:0000259" key="8">
    <source>
        <dbReference type="Pfam" id="PF04815"/>
    </source>
</evidence>
<feature type="region of interest" description="Disordered" evidence="4">
    <location>
        <begin position="1"/>
        <end position="300"/>
    </location>
</feature>
<dbReference type="Pfam" id="PF04810">
    <property type="entry name" value="zf-Sec23_Sec24"/>
    <property type="match status" value="1"/>
</dbReference>
<feature type="domain" description="Sec23/Sec24 beta-sandwich" evidence="9">
    <location>
        <begin position="716"/>
        <end position="798"/>
    </location>
</feature>
<dbReference type="InterPro" id="IPR006900">
    <property type="entry name" value="Sec23/24_helical_dom"/>
</dbReference>
<evidence type="ECO:0000313" key="11">
    <source>
        <dbReference type="Proteomes" id="UP000242146"/>
    </source>
</evidence>
<dbReference type="EMBL" id="MCGT01000004">
    <property type="protein sequence ID" value="ORX60553.1"/>
    <property type="molecule type" value="Genomic_DNA"/>
</dbReference>
<dbReference type="GO" id="GO:0000149">
    <property type="term" value="F:SNARE binding"/>
    <property type="evidence" value="ECO:0007669"/>
    <property type="project" value="TreeGrafter"/>
</dbReference>
<dbReference type="InterPro" id="IPR007123">
    <property type="entry name" value="Gelsolin-like_dom"/>
</dbReference>
<evidence type="ECO:0000256" key="3">
    <source>
        <dbReference type="ARBA" id="ARBA00022927"/>
    </source>
</evidence>
<feature type="compositionally biased region" description="Polar residues" evidence="4">
    <location>
        <begin position="258"/>
        <end position="269"/>
    </location>
</feature>
<dbReference type="Gene3D" id="3.40.20.10">
    <property type="entry name" value="Severin"/>
    <property type="match status" value="1"/>
</dbReference>
<dbReference type="PANTHER" id="PTHR13803">
    <property type="entry name" value="SEC24-RELATED PROTEIN"/>
    <property type="match status" value="1"/>
</dbReference>
<dbReference type="PANTHER" id="PTHR13803:SF4">
    <property type="entry name" value="SECRETORY 24CD, ISOFORM C"/>
    <property type="match status" value="1"/>
</dbReference>
<feature type="compositionally biased region" description="Pro residues" evidence="4">
    <location>
        <begin position="117"/>
        <end position="132"/>
    </location>
</feature>
<keyword evidence="3" id="KW-0653">Protein transport</keyword>
<comment type="similarity">
    <text evidence="1">Belongs to the SEC23/SEC24 family. SEC24 subfamily.</text>
</comment>
<dbReference type="GO" id="GO:0090110">
    <property type="term" value="P:COPII-coated vesicle cargo loading"/>
    <property type="evidence" value="ECO:0007669"/>
    <property type="project" value="TreeGrafter"/>
</dbReference>
<evidence type="ECO:0000259" key="9">
    <source>
        <dbReference type="Pfam" id="PF08033"/>
    </source>
</evidence>
<feature type="compositionally biased region" description="Low complexity" evidence="4">
    <location>
        <begin position="81"/>
        <end position="96"/>
    </location>
</feature>
<dbReference type="Proteomes" id="UP000242146">
    <property type="component" value="Unassembled WGS sequence"/>
</dbReference>
<dbReference type="AlphaFoldDB" id="A0A1X2GSV9"/>
<feature type="compositionally biased region" description="Pro residues" evidence="4">
    <location>
        <begin position="97"/>
        <end position="110"/>
    </location>
</feature>
<dbReference type="SUPFAM" id="SSF82754">
    <property type="entry name" value="C-terminal, gelsolin-like domain of Sec23/24"/>
    <property type="match status" value="1"/>
</dbReference>
<dbReference type="Pfam" id="PF04811">
    <property type="entry name" value="Sec23_trunk"/>
    <property type="match status" value="1"/>
</dbReference>
<feature type="compositionally biased region" description="Low complexity" evidence="4">
    <location>
        <begin position="163"/>
        <end position="193"/>
    </location>
</feature>
<evidence type="ECO:0000259" key="5">
    <source>
        <dbReference type="Pfam" id="PF00626"/>
    </source>
</evidence>
<dbReference type="SUPFAM" id="SSF81995">
    <property type="entry name" value="beta-sandwich domain of Sec23/24"/>
    <property type="match status" value="1"/>
</dbReference>
<feature type="domain" description="Sec23/Sec24 trunk" evidence="7">
    <location>
        <begin position="471"/>
        <end position="709"/>
    </location>
</feature>
<evidence type="ECO:0008006" key="12">
    <source>
        <dbReference type="Google" id="ProtNLM"/>
    </source>
</evidence>
<dbReference type="Pfam" id="PF00626">
    <property type="entry name" value="Gelsolin"/>
    <property type="match status" value="1"/>
</dbReference>
<name>A0A1X2GSV9_9FUNG</name>
<feature type="compositionally biased region" description="Low complexity" evidence="4">
    <location>
        <begin position="14"/>
        <end position="25"/>
    </location>
</feature>
<evidence type="ECO:0000256" key="2">
    <source>
        <dbReference type="ARBA" id="ARBA00022448"/>
    </source>
</evidence>
<evidence type="ECO:0000259" key="7">
    <source>
        <dbReference type="Pfam" id="PF04811"/>
    </source>
</evidence>
<dbReference type="SUPFAM" id="SSF81811">
    <property type="entry name" value="Helical domain of Sec23/24"/>
    <property type="match status" value="1"/>
</dbReference>
<feature type="domain" description="Gelsolin-like" evidence="5">
    <location>
        <begin position="940"/>
        <end position="1012"/>
    </location>
</feature>
<dbReference type="Gene3D" id="2.30.30.380">
    <property type="entry name" value="Zn-finger domain of Sec23/24"/>
    <property type="match status" value="1"/>
</dbReference>
<feature type="domain" description="Zinc finger Sec23/Sec24-type" evidence="6">
    <location>
        <begin position="395"/>
        <end position="433"/>
    </location>
</feature>
<dbReference type="InterPro" id="IPR036174">
    <property type="entry name" value="Znf_Sec23_Sec24_sf"/>
</dbReference>
<feature type="domain" description="Sec23/Sec24 helical" evidence="8">
    <location>
        <begin position="811"/>
        <end position="912"/>
    </location>
</feature>
<dbReference type="Pfam" id="PF08033">
    <property type="entry name" value="Sec23_BS"/>
    <property type="match status" value="1"/>
</dbReference>
<dbReference type="GO" id="GO:0008270">
    <property type="term" value="F:zinc ion binding"/>
    <property type="evidence" value="ECO:0007669"/>
    <property type="project" value="InterPro"/>
</dbReference>
<dbReference type="InterPro" id="IPR006896">
    <property type="entry name" value="Sec23/24_trunk_dom"/>
</dbReference>
<dbReference type="Gene3D" id="3.40.50.410">
    <property type="entry name" value="von Willebrand factor, type A domain"/>
    <property type="match status" value="1"/>
</dbReference>
<dbReference type="SUPFAM" id="SSF82919">
    <property type="entry name" value="Zn-finger domain of Sec23/24"/>
    <property type="match status" value="1"/>
</dbReference>
<dbReference type="OrthoDB" id="49016at2759"/>
<sequence>MNNESRRPPPMTHPSYQQPPYQHQPFQPPRPPVSPQPPVHPPGQHGPPQYSQPGPRQLGQPLAHPSMQQRLSPQPGPFPNQHQPLPQQRSPLLPAGQPRPPQPQQRPMMPPASSGALPPPPGHPLPVAPQPAPQVATNPGPPPVTGHPASLVAPMQSMSLRAPSPQHTQQPTPQQLPPQHAFPPQQQQQQPPQSAQPPAVPQPLQPPNPKHGRSKRVYAVDPQVTNASTRPEAGGPTPPWPHGLNPPQQAAPPLSRSPVMSSIQGNKQPAMNIPGSPQQPLPADMRPPQQPRPRIDPDQMPAPVQVREQDQLAFENQFFGTMERDRVPLATTDYIGLDQGNSNPRYLRATTDKLPVSKDLADTSKLPLALVVQPLAKRRSDEVALQVVNHGDEGPVRCSRCRAYISPWCSFIQGGSRFVCSICSHANDVPNWYFSNTDMSGRRVDIDQRPELRYGSVEFDVPQDYHSSRAPAPLSYVFAIDVSAQALQSGMVKAACEAIKSTLFSATSDPKLAPENRVGILTFDKSVHFYNLHPSLPQALMLVVSDIEDMFIPIQDGFLVDTHASKDIILELLDSIPTMFQGSARPESAFLAAVQGGKQALALTGGHLHVFQSTMPNHGPHALKPRDDKTLYNTEKEKSLMVPQDEAYKDLAKECVKDGVCVNTWLFPAQYIDVATLAVLPELTGGDVRFYPNFNFTADATIVQHQLDHDVHRELGYDGVLRIRCSDGLQVIDHYGNCHMSTYTDMELAGIDEDKAMAAVLKHDSKLDPNRNVAFQCALLYTTKAGQRRVRVHNLNLTATSDIAEVFRHGDVDTTISVLLRKAIFDLQHKNRKEVHQKLTDLCVEILTAYRVNCASSTSPGQLILPEAFKLLPVYVHGAIRSKALRGVGNDMNTDARSAGMRLFNGLDVKELAWTIYPRLFELHTMSKECGEMGVNGYIELPTMIRTSYGRLNTSGVYLLDSGSDVYIWLGSKVDGKVLASLFGVDRLDQVDPNMTTMPVLHSELSHQVHAIMDKLKSQRSRYLQLHVIRQELDPLEFTFSTCMTEDRNAEVQTYVDFMCVLHRKIQEEMKKLQH</sequence>
<dbReference type="SUPFAM" id="SSF53300">
    <property type="entry name" value="vWA-like"/>
    <property type="match status" value="1"/>
</dbReference>
<evidence type="ECO:0000313" key="10">
    <source>
        <dbReference type="EMBL" id="ORX60553.1"/>
    </source>
</evidence>
<evidence type="ECO:0000259" key="6">
    <source>
        <dbReference type="Pfam" id="PF04810"/>
    </source>
</evidence>
<feature type="compositionally biased region" description="Pro residues" evidence="4">
    <location>
        <begin position="194"/>
        <end position="209"/>
    </location>
</feature>
<organism evidence="10 11">
    <name type="scientific">Hesseltinella vesiculosa</name>
    <dbReference type="NCBI Taxonomy" id="101127"/>
    <lineage>
        <taxon>Eukaryota</taxon>
        <taxon>Fungi</taxon>
        <taxon>Fungi incertae sedis</taxon>
        <taxon>Mucoromycota</taxon>
        <taxon>Mucoromycotina</taxon>
        <taxon>Mucoromycetes</taxon>
        <taxon>Mucorales</taxon>
        <taxon>Cunninghamellaceae</taxon>
        <taxon>Hesseltinella</taxon>
    </lineage>
</organism>
<keyword evidence="2" id="KW-0813">Transport</keyword>
<keyword evidence="11" id="KW-1185">Reference proteome</keyword>
<evidence type="ECO:0000256" key="4">
    <source>
        <dbReference type="SAM" id="MobiDB-lite"/>
    </source>
</evidence>
<dbReference type="InterPro" id="IPR036465">
    <property type="entry name" value="vWFA_dom_sf"/>
</dbReference>
<dbReference type="InterPro" id="IPR029006">
    <property type="entry name" value="ADF-H/Gelsolin-like_dom_sf"/>
</dbReference>
<feature type="compositionally biased region" description="Pro residues" evidence="4">
    <location>
        <begin position="26"/>
        <end position="45"/>
    </location>
</feature>
<proteinExistence type="inferred from homology"/>
<dbReference type="InterPro" id="IPR036175">
    <property type="entry name" value="Sec23/24_helical_dom_sf"/>
</dbReference>
<dbReference type="InterPro" id="IPR036180">
    <property type="entry name" value="Gelsolin-like_dom_sf"/>
</dbReference>
<dbReference type="InterPro" id="IPR006895">
    <property type="entry name" value="Znf_Sec23_Sec24"/>
</dbReference>
<evidence type="ECO:0000256" key="1">
    <source>
        <dbReference type="ARBA" id="ARBA00008334"/>
    </source>
</evidence>
<protein>
    <recommendedName>
        <fullName evidence="12">Beta-sandwich domain of Sec23/24</fullName>
    </recommendedName>
</protein>
<dbReference type="InterPro" id="IPR012990">
    <property type="entry name" value="Beta-sandwich_Sec23_24"/>
</dbReference>